<reference evidence="1 2" key="1">
    <citation type="submission" date="2019-06" db="EMBL/GenBank/DDBJ databases">
        <title>WGS assembly of Gossypium darwinii.</title>
        <authorList>
            <person name="Chen Z.J."/>
            <person name="Sreedasyam A."/>
            <person name="Ando A."/>
            <person name="Song Q."/>
            <person name="De L."/>
            <person name="Hulse-Kemp A."/>
            <person name="Ding M."/>
            <person name="Ye W."/>
            <person name="Kirkbride R."/>
            <person name="Jenkins J."/>
            <person name="Plott C."/>
            <person name="Lovell J."/>
            <person name="Lin Y.-M."/>
            <person name="Vaughn R."/>
            <person name="Liu B."/>
            <person name="Li W."/>
            <person name="Simpson S."/>
            <person name="Scheffler B."/>
            <person name="Saski C."/>
            <person name="Grover C."/>
            <person name="Hu G."/>
            <person name="Conover J."/>
            <person name="Carlson J."/>
            <person name="Shu S."/>
            <person name="Boston L."/>
            <person name="Williams M."/>
            <person name="Peterson D."/>
            <person name="Mcgee K."/>
            <person name="Jones D."/>
            <person name="Wendel J."/>
            <person name="Stelly D."/>
            <person name="Grimwood J."/>
            <person name="Schmutz J."/>
        </authorList>
    </citation>
    <scope>NUCLEOTIDE SEQUENCE [LARGE SCALE GENOMIC DNA]</scope>
    <source>
        <strain evidence="1">1808015.09</strain>
    </source>
</reference>
<evidence type="ECO:0000313" key="1">
    <source>
        <dbReference type="EMBL" id="TYG99787.1"/>
    </source>
</evidence>
<protein>
    <submittedName>
        <fullName evidence="1">Uncharacterized protein</fullName>
    </submittedName>
</protein>
<dbReference type="Proteomes" id="UP000323506">
    <property type="component" value="Chromosome A10"/>
</dbReference>
<proteinExistence type="predicted"/>
<keyword evidence="2" id="KW-1185">Reference proteome</keyword>
<evidence type="ECO:0000313" key="2">
    <source>
        <dbReference type="Proteomes" id="UP000323506"/>
    </source>
</evidence>
<dbReference type="EMBL" id="CM017697">
    <property type="protein sequence ID" value="TYG99787.1"/>
    <property type="molecule type" value="Genomic_DNA"/>
</dbReference>
<dbReference type="AlphaFoldDB" id="A0A5D2F2T0"/>
<gene>
    <name evidence="1" type="ORF">ES288_A10G224000v1</name>
</gene>
<name>A0A5D2F2T0_GOSDA</name>
<sequence>MPRPSTALKVACDQRSRALRQCEHDARYVGEHASDVPRVVWPWRPKWSGTRRSLVERRLLQVLGGKLVLFVHKFVKLHRIYMKKLCQMLRTFYKHMVSNLTFKSLGIFLVEALLDFGLITRIVG</sequence>
<accession>A0A5D2F2T0</accession>
<organism evidence="1 2">
    <name type="scientific">Gossypium darwinii</name>
    <name type="common">Darwin's cotton</name>
    <name type="synonym">Gossypium barbadense var. darwinii</name>
    <dbReference type="NCBI Taxonomy" id="34276"/>
    <lineage>
        <taxon>Eukaryota</taxon>
        <taxon>Viridiplantae</taxon>
        <taxon>Streptophyta</taxon>
        <taxon>Embryophyta</taxon>
        <taxon>Tracheophyta</taxon>
        <taxon>Spermatophyta</taxon>
        <taxon>Magnoliopsida</taxon>
        <taxon>eudicotyledons</taxon>
        <taxon>Gunneridae</taxon>
        <taxon>Pentapetalae</taxon>
        <taxon>rosids</taxon>
        <taxon>malvids</taxon>
        <taxon>Malvales</taxon>
        <taxon>Malvaceae</taxon>
        <taxon>Malvoideae</taxon>
        <taxon>Gossypium</taxon>
    </lineage>
</organism>